<reference evidence="2" key="1">
    <citation type="submission" date="2021-01" db="EMBL/GenBank/DDBJ databases">
        <authorList>
            <person name="Corre E."/>
            <person name="Pelletier E."/>
            <person name="Niang G."/>
            <person name="Scheremetjew M."/>
            <person name="Finn R."/>
            <person name="Kale V."/>
            <person name="Holt S."/>
            <person name="Cochrane G."/>
            <person name="Meng A."/>
            <person name="Brown T."/>
            <person name="Cohen L."/>
        </authorList>
    </citation>
    <scope>NUCLEOTIDE SEQUENCE</scope>
    <source>
        <strain evidence="2">MM31A-1</strain>
    </source>
</reference>
<evidence type="ECO:0000313" key="2">
    <source>
        <dbReference type="EMBL" id="CAE0471942.1"/>
    </source>
</evidence>
<evidence type="ECO:0000256" key="1">
    <source>
        <dbReference type="SAM" id="MobiDB-lite"/>
    </source>
</evidence>
<dbReference type="EMBL" id="HBIO01021779">
    <property type="protein sequence ID" value="CAE0471942.1"/>
    <property type="molecule type" value="Transcribed_RNA"/>
</dbReference>
<sequence>MLQTLSNCLICFIDFVTFRDAPKIFDDNSEDNNIVQKLRTLQPNPPIGTSTITDEAIDNITTLPRGACTGVLKPEPNPSPPTATPPSPAPPTPNPPTSVTCEDDCTFEFTLDNLNRERSCS</sequence>
<gene>
    <name evidence="2" type="ORF">CDEB00056_LOCUS16795</name>
</gene>
<feature type="region of interest" description="Disordered" evidence="1">
    <location>
        <begin position="66"/>
        <end position="101"/>
    </location>
</feature>
<accession>A0A7S3VDB7</accession>
<proteinExistence type="predicted"/>
<dbReference type="AlphaFoldDB" id="A0A7S3VDB7"/>
<organism evidence="2">
    <name type="scientific">Chaetoceros debilis</name>
    <dbReference type="NCBI Taxonomy" id="122233"/>
    <lineage>
        <taxon>Eukaryota</taxon>
        <taxon>Sar</taxon>
        <taxon>Stramenopiles</taxon>
        <taxon>Ochrophyta</taxon>
        <taxon>Bacillariophyta</taxon>
        <taxon>Coscinodiscophyceae</taxon>
        <taxon>Chaetocerotophycidae</taxon>
        <taxon>Chaetocerotales</taxon>
        <taxon>Chaetocerotaceae</taxon>
        <taxon>Chaetoceros</taxon>
    </lineage>
</organism>
<protein>
    <submittedName>
        <fullName evidence="2">Uncharacterized protein</fullName>
    </submittedName>
</protein>
<feature type="compositionally biased region" description="Pro residues" evidence="1">
    <location>
        <begin position="75"/>
        <end position="96"/>
    </location>
</feature>
<name>A0A7S3VDB7_9STRA</name>